<proteinExistence type="predicted"/>
<feature type="region of interest" description="Disordered" evidence="2">
    <location>
        <begin position="1"/>
        <end position="165"/>
    </location>
</feature>
<evidence type="ECO:0000256" key="1">
    <source>
        <dbReference type="ARBA" id="ARBA00022737"/>
    </source>
</evidence>
<dbReference type="SUPFAM" id="SSF82185">
    <property type="entry name" value="Histone H3 K4-specific methyltransferase SET7/9 N-terminal domain"/>
    <property type="match status" value="1"/>
</dbReference>
<dbReference type="PANTHER" id="PTHR15897:SF2">
    <property type="entry name" value="ANKYRIN REPEAT AND MYND DOMAIN-CONTAINING PROTEIN 1"/>
    <property type="match status" value="1"/>
</dbReference>
<comment type="caution">
    <text evidence="3">The sequence shown here is derived from an EMBL/GenBank/DDBJ whole genome shotgun (WGS) entry which is preliminary data.</text>
</comment>
<dbReference type="OrthoDB" id="48314at2759"/>
<keyword evidence="1" id="KW-0677">Repeat</keyword>
<evidence type="ECO:0000313" key="3">
    <source>
        <dbReference type="EMBL" id="KAG8508301.1"/>
    </source>
</evidence>
<keyword evidence="4" id="KW-1185">Reference proteome</keyword>
<name>A0A8J5ZPU4_GALPY</name>
<dbReference type="InterPro" id="IPR003409">
    <property type="entry name" value="MORN"/>
</dbReference>
<sequence length="473" mass="49147">MEGSRSPLALDSPGAGGLVEQLQGALETRDPRSLGSASLFSQRPLLDQLRPPGFSATTTVSAGADPQSGGLHGPQVQPEGLCLDMGQRGQGASWPPVRTAGGAGAGPDPGSGSERQEQRLSGRLGPILWTQDRQPLSPEAGSGEARPLAAGPSWPAASTDARTSDVPMFPSLKAERAVSVLRRKQRGRAGACRLRPLLGPAPTRPRLWSGSSCPGDGLAGLLWAQAPAAGLWGGRRIPHARTRYAGTCPALAALSGTCGLAPRDSPKALEDEEEEPQSLLREQGLREAHVQLVRGMQEWPDGCVYRGQFGLGTKLGYGEFSWPTGESYHGQFYRDHCHGLGTYKWPQGSSFTGTFYLSAREGYGTMFLKARLFQVSPAAPGGPGCGPLAPAGRWAGSATASQGPGGAVRLRGDGGGGLVPTLMPGRQGAAFCYRLSQPASLGASPAALLAPLCFCRSTVQSGALHCAVLGFCP</sequence>
<reference evidence="3" key="1">
    <citation type="journal article" date="2021" name="Evol. Appl.">
        <title>The genome of the Pyrenean desman and the effects of bottlenecks and inbreeding on the genomic landscape of an endangered species.</title>
        <authorList>
            <person name="Escoda L."/>
            <person name="Castresana J."/>
        </authorList>
    </citation>
    <scope>NUCLEOTIDE SEQUENCE</scope>
    <source>
        <strain evidence="3">IBE-C5619</strain>
    </source>
</reference>
<dbReference type="EMBL" id="JAGFMF010012051">
    <property type="protein sequence ID" value="KAG8508301.1"/>
    <property type="molecule type" value="Genomic_DNA"/>
</dbReference>
<dbReference type="PANTHER" id="PTHR15897">
    <property type="entry name" value="ANKYRIN REPEAT AND MYND DOMAIN PROTEIN 1"/>
    <property type="match status" value="1"/>
</dbReference>
<organism evidence="3 4">
    <name type="scientific">Galemys pyrenaicus</name>
    <name type="common">Iberian desman</name>
    <name type="synonym">Pyrenean desman</name>
    <dbReference type="NCBI Taxonomy" id="202257"/>
    <lineage>
        <taxon>Eukaryota</taxon>
        <taxon>Metazoa</taxon>
        <taxon>Chordata</taxon>
        <taxon>Craniata</taxon>
        <taxon>Vertebrata</taxon>
        <taxon>Euteleostomi</taxon>
        <taxon>Mammalia</taxon>
        <taxon>Eutheria</taxon>
        <taxon>Laurasiatheria</taxon>
        <taxon>Eulipotyphla</taxon>
        <taxon>Talpidae</taxon>
        <taxon>Galemys</taxon>
    </lineage>
</organism>
<protein>
    <submittedName>
        <fullName evidence="3">Ankyrin repeat and MYND domain-containing protein 1</fullName>
    </submittedName>
</protein>
<dbReference type="Pfam" id="PF02493">
    <property type="entry name" value="MORN"/>
    <property type="match status" value="2"/>
</dbReference>
<dbReference type="Proteomes" id="UP000700334">
    <property type="component" value="Unassembled WGS sequence"/>
</dbReference>
<accession>A0A8J5ZPU4</accession>
<dbReference type="InterPro" id="IPR053064">
    <property type="entry name" value="Ankyrin-MYND_domain-protein"/>
</dbReference>
<dbReference type="SMART" id="SM00698">
    <property type="entry name" value="MORN"/>
    <property type="match status" value="2"/>
</dbReference>
<gene>
    <name evidence="3" type="ORF">J0S82_011382</name>
</gene>
<dbReference type="AlphaFoldDB" id="A0A8J5ZPU4"/>
<evidence type="ECO:0000256" key="2">
    <source>
        <dbReference type="SAM" id="MobiDB-lite"/>
    </source>
</evidence>
<evidence type="ECO:0000313" key="4">
    <source>
        <dbReference type="Proteomes" id="UP000700334"/>
    </source>
</evidence>